<dbReference type="OrthoDB" id="672063at2"/>
<proteinExistence type="predicted"/>
<dbReference type="RefSeq" id="WP_159433943.1">
    <property type="nucleotide sequence ID" value="NZ_FQVQ01000010.1"/>
</dbReference>
<accession>A0A1M5C1G2</accession>
<organism evidence="1 2">
    <name type="scientific">Flavobacterium fontis</name>
    <dbReference type="NCBI Taxonomy" id="1124188"/>
    <lineage>
        <taxon>Bacteria</taxon>
        <taxon>Pseudomonadati</taxon>
        <taxon>Bacteroidota</taxon>
        <taxon>Flavobacteriia</taxon>
        <taxon>Flavobacteriales</taxon>
        <taxon>Flavobacteriaceae</taxon>
        <taxon>Flavobacterium</taxon>
    </lineage>
</organism>
<dbReference type="EMBL" id="FQVQ01000010">
    <property type="protein sequence ID" value="SHF48500.1"/>
    <property type="molecule type" value="Genomic_DNA"/>
</dbReference>
<evidence type="ECO:0000313" key="2">
    <source>
        <dbReference type="Proteomes" id="UP000184147"/>
    </source>
</evidence>
<keyword evidence="2" id="KW-1185">Reference proteome</keyword>
<protein>
    <submittedName>
        <fullName evidence="1">Uncharacterized protein</fullName>
    </submittedName>
</protein>
<reference evidence="1 2" key="1">
    <citation type="submission" date="2016-11" db="EMBL/GenBank/DDBJ databases">
        <authorList>
            <person name="Jaros S."/>
            <person name="Januszkiewicz K."/>
            <person name="Wedrychowicz H."/>
        </authorList>
    </citation>
    <scope>NUCLEOTIDE SEQUENCE [LARGE SCALE GENOMIC DNA]</scope>
    <source>
        <strain evidence="1 2">DSM 25660</strain>
    </source>
</reference>
<sequence length="56" mass="6668">MITDTTYKAENAYNILQGYFIKKDSKNFHRWLIASDLKSDKKLLPYLERMVANLKE</sequence>
<dbReference type="AlphaFoldDB" id="A0A1M5C1G2"/>
<dbReference type="Proteomes" id="UP000184147">
    <property type="component" value="Unassembled WGS sequence"/>
</dbReference>
<dbReference type="STRING" id="1124188.SAMN05444377_11056"/>
<name>A0A1M5C1G2_9FLAO</name>
<gene>
    <name evidence="1" type="ORF">SAMN05444377_11056</name>
</gene>
<evidence type="ECO:0000313" key="1">
    <source>
        <dbReference type="EMBL" id="SHF48500.1"/>
    </source>
</evidence>